<feature type="transmembrane region" description="Helical" evidence="1">
    <location>
        <begin position="132"/>
        <end position="155"/>
    </location>
</feature>
<keyword evidence="1" id="KW-1133">Transmembrane helix</keyword>
<dbReference type="VEuPathDB" id="MicrosporidiaDB:TUBRATIS_24200"/>
<evidence type="ECO:0000313" key="3">
    <source>
        <dbReference type="Proteomes" id="UP000282876"/>
    </source>
</evidence>
<organism evidence="2 3">
    <name type="scientific">Tubulinosema ratisbonensis</name>
    <dbReference type="NCBI Taxonomy" id="291195"/>
    <lineage>
        <taxon>Eukaryota</taxon>
        <taxon>Fungi</taxon>
        <taxon>Fungi incertae sedis</taxon>
        <taxon>Microsporidia</taxon>
        <taxon>Tubulinosematoidea</taxon>
        <taxon>Tubulinosematidae</taxon>
        <taxon>Tubulinosema</taxon>
    </lineage>
</organism>
<name>A0A437AJ87_9MICR</name>
<dbReference type="Proteomes" id="UP000282876">
    <property type="component" value="Unassembled WGS sequence"/>
</dbReference>
<gene>
    <name evidence="2" type="ORF">TUBRATIS_24200</name>
</gene>
<evidence type="ECO:0000313" key="2">
    <source>
        <dbReference type="EMBL" id="RVD91137.1"/>
    </source>
</evidence>
<feature type="transmembrane region" description="Helical" evidence="1">
    <location>
        <begin position="30"/>
        <end position="51"/>
    </location>
</feature>
<dbReference type="AlphaFoldDB" id="A0A437AJ87"/>
<reference evidence="2 3" key="1">
    <citation type="submission" date="2018-10" db="EMBL/GenBank/DDBJ databases">
        <title>Draft genome sequence of the microsporidian Tubulinosema ratisbonensis.</title>
        <authorList>
            <person name="Polonais V."/>
            <person name="Peyretaillade E."/>
            <person name="Niehus S."/>
            <person name="Wawrzyniak I."/>
            <person name="Franchet A."/>
            <person name="Gaspin C."/>
            <person name="Reichstadt M."/>
            <person name="Belser C."/>
            <person name="Labadie K."/>
            <person name="Delbac F."/>
            <person name="Ferrandon D."/>
        </authorList>
    </citation>
    <scope>NUCLEOTIDE SEQUENCE [LARGE SCALE GENOMIC DNA]</scope>
    <source>
        <strain evidence="2 3">Franzen</strain>
    </source>
</reference>
<accession>A0A437AJ87</accession>
<keyword evidence="1" id="KW-0812">Transmembrane</keyword>
<feature type="transmembrane region" description="Helical" evidence="1">
    <location>
        <begin position="203"/>
        <end position="226"/>
    </location>
</feature>
<keyword evidence="1" id="KW-0472">Membrane</keyword>
<evidence type="ECO:0000256" key="1">
    <source>
        <dbReference type="SAM" id="Phobius"/>
    </source>
</evidence>
<feature type="transmembrane region" description="Helical" evidence="1">
    <location>
        <begin position="101"/>
        <end position="120"/>
    </location>
</feature>
<proteinExistence type="predicted"/>
<keyword evidence="3" id="KW-1185">Reference proteome</keyword>
<sequence>MSKYKNETLKNESEDKHLNKTKTNLKNNKIAIIIEYINEFLFFVIISNILLHMNVFFKDLLFFKSYIALRALNIIFSLESFSKYTRIKKVFGFFIMLYDNFIKILYLLITICIDFLYIKITNFYAMHLDQRVILLFYVFTTVLVIYFLAFFYILFLYLKTFYLSSENIKKYFIHSLISKITILSFLYLFLLTYVLYLTPLKTFLFNFYFVSLCYLALSFVIPLFFYKKMCLDRRFFLDILFKFYIKLFCVFLFNCGFLFEFIIASVEKNKIRLFFLEII</sequence>
<feature type="transmembrane region" description="Helical" evidence="1">
    <location>
        <begin position="176"/>
        <end position="197"/>
    </location>
</feature>
<comment type="caution">
    <text evidence="2">The sequence shown here is derived from an EMBL/GenBank/DDBJ whole genome shotgun (WGS) entry which is preliminary data.</text>
</comment>
<dbReference type="EMBL" id="RCSS01000633">
    <property type="protein sequence ID" value="RVD91137.1"/>
    <property type="molecule type" value="Genomic_DNA"/>
</dbReference>
<feature type="transmembrane region" description="Helical" evidence="1">
    <location>
        <begin position="247"/>
        <end position="266"/>
    </location>
</feature>
<protein>
    <submittedName>
        <fullName evidence="2">Uncharacterized protein</fullName>
    </submittedName>
</protein>